<dbReference type="SMART" id="SM00855">
    <property type="entry name" value="PGAM"/>
    <property type="match status" value="1"/>
</dbReference>
<evidence type="ECO:0000313" key="3">
    <source>
        <dbReference type="Proteomes" id="UP000824139"/>
    </source>
</evidence>
<sequence>MYFSRKCKITFISHGATIYSEEGRFSDAENYPPLNEAGQYEIEKITEFLRMRGIKNDKIYTSPATRTIQSAQTIAKLYKKNYEIVEGLTPRKCGTFNGLTYEQIEQKYPKDFEQLINNPDIPTPKDAEALADFVNRIKLIIDKIVEENISNRVIIVTHPDVIKAAICDALDIPASSLPKIYIKTGSATQISYFESWKSLIYSDYTPV</sequence>
<gene>
    <name evidence="2" type="ORF">IAD41_04225</name>
</gene>
<dbReference type="CDD" id="cd07067">
    <property type="entry name" value="HP_PGM_like"/>
    <property type="match status" value="1"/>
</dbReference>
<protein>
    <submittedName>
        <fullName evidence="2">Histidine phosphatase family protein</fullName>
    </submittedName>
</protein>
<dbReference type="EMBL" id="DVJO01000090">
    <property type="protein sequence ID" value="HIS82794.1"/>
    <property type="molecule type" value="Genomic_DNA"/>
</dbReference>
<name>A0A9D1K4X0_9BACT</name>
<feature type="binding site" evidence="1">
    <location>
        <position position="66"/>
    </location>
    <ligand>
        <name>substrate</name>
    </ligand>
</feature>
<reference evidence="2" key="2">
    <citation type="journal article" date="2021" name="PeerJ">
        <title>Extensive microbial diversity within the chicken gut microbiome revealed by metagenomics and culture.</title>
        <authorList>
            <person name="Gilroy R."/>
            <person name="Ravi A."/>
            <person name="Getino M."/>
            <person name="Pursley I."/>
            <person name="Horton D.L."/>
            <person name="Alikhan N.F."/>
            <person name="Baker D."/>
            <person name="Gharbi K."/>
            <person name="Hall N."/>
            <person name="Watson M."/>
            <person name="Adriaenssens E.M."/>
            <person name="Foster-Nyarko E."/>
            <person name="Jarju S."/>
            <person name="Secka A."/>
            <person name="Antonio M."/>
            <person name="Oren A."/>
            <person name="Chaudhuri R.R."/>
            <person name="La Ragione R."/>
            <person name="Hildebrand F."/>
            <person name="Pallen M.J."/>
        </authorList>
    </citation>
    <scope>NUCLEOTIDE SEQUENCE</scope>
    <source>
        <strain evidence="2">CHK152-2994</strain>
    </source>
</reference>
<dbReference type="InterPro" id="IPR013078">
    <property type="entry name" value="His_Pase_superF_clade-1"/>
</dbReference>
<dbReference type="Gene3D" id="3.40.50.1240">
    <property type="entry name" value="Phosphoglycerate mutase-like"/>
    <property type="match status" value="1"/>
</dbReference>
<organism evidence="2 3">
    <name type="scientific">Candidatus Scatenecus faecavium</name>
    <dbReference type="NCBI Taxonomy" id="2840915"/>
    <lineage>
        <taxon>Bacteria</taxon>
        <taxon>Candidatus Scatenecus</taxon>
    </lineage>
</organism>
<evidence type="ECO:0000313" key="2">
    <source>
        <dbReference type="EMBL" id="HIS82794.1"/>
    </source>
</evidence>
<dbReference type="GO" id="GO:0005737">
    <property type="term" value="C:cytoplasm"/>
    <property type="evidence" value="ECO:0007669"/>
    <property type="project" value="TreeGrafter"/>
</dbReference>
<dbReference type="PANTHER" id="PTHR48100">
    <property type="entry name" value="BROAD-SPECIFICITY PHOSPHATASE YOR283W-RELATED"/>
    <property type="match status" value="1"/>
</dbReference>
<proteinExistence type="predicted"/>
<dbReference type="InterPro" id="IPR029033">
    <property type="entry name" value="His_PPase_superfam"/>
</dbReference>
<dbReference type="PIRSF" id="PIRSF000709">
    <property type="entry name" value="6PFK_2-Ptase"/>
    <property type="match status" value="1"/>
</dbReference>
<accession>A0A9D1K4X0</accession>
<comment type="caution">
    <text evidence="2">The sequence shown here is derived from an EMBL/GenBank/DDBJ whole genome shotgun (WGS) entry which is preliminary data.</text>
</comment>
<dbReference type="Proteomes" id="UP000824139">
    <property type="component" value="Unassembled WGS sequence"/>
</dbReference>
<dbReference type="PANTHER" id="PTHR48100:SF1">
    <property type="entry name" value="HISTIDINE PHOSPHATASE FAMILY PROTEIN-RELATED"/>
    <property type="match status" value="1"/>
</dbReference>
<dbReference type="Pfam" id="PF00300">
    <property type="entry name" value="His_Phos_1"/>
    <property type="match status" value="1"/>
</dbReference>
<dbReference type="InterPro" id="IPR050275">
    <property type="entry name" value="PGM_Phosphatase"/>
</dbReference>
<evidence type="ECO:0000256" key="1">
    <source>
        <dbReference type="PIRSR" id="PIRSR613078-2"/>
    </source>
</evidence>
<dbReference type="GO" id="GO:0016791">
    <property type="term" value="F:phosphatase activity"/>
    <property type="evidence" value="ECO:0007669"/>
    <property type="project" value="TreeGrafter"/>
</dbReference>
<reference evidence="2" key="1">
    <citation type="submission" date="2020-10" db="EMBL/GenBank/DDBJ databases">
        <authorList>
            <person name="Gilroy R."/>
        </authorList>
    </citation>
    <scope>NUCLEOTIDE SEQUENCE</scope>
    <source>
        <strain evidence="2">CHK152-2994</strain>
    </source>
</reference>
<dbReference type="AlphaFoldDB" id="A0A9D1K4X0"/>
<dbReference type="SUPFAM" id="SSF53254">
    <property type="entry name" value="Phosphoglycerate mutase-like"/>
    <property type="match status" value="1"/>
</dbReference>